<name>A0A0F9RM09_9ZZZZ</name>
<evidence type="ECO:0000313" key="2">
    <source>
        <dbReference type="EMBL" id="KKN18283.1"/>
    </source>
</evidence>
<gene>
    <name evidence="2" type="ORF">LCGC14_0957260</name>
</gene>
<keyword evidence="1" id="KW-0472">Membrane</keyword>
<proteinExistence type="predicted"/>
<organism evidence="2">
    <name type="scientific">marine sediment metagenome</name>
    <dbReference type="NCBI Taxonomy" id="412755"/>
    <lineage>
        <taxon>unclassified sequences</taxon>
        <taxon>metagenomes</taxon>
        <taxon>ecological metagenomes</taxon>
    </lineage>
</organism>
<evidence type="ECO:0000256" key="1">
    <source>
        <dbReference type="SAM" id="Phobius"/>
    </source>
</evidence>
<feature type="transmembrane region" description="Helical" evidence="1">
    <location>
        <begin position="6"/>
        <end position="27"/>
    </location>
</feature>
<dbReference type="EMBL" id="LAZR01003442">
    <property type="protein sequence ID" value="KKN18283.1"/>
    <property type="molecule type" value="Genomic_DNA"/>
</dbReference>
<accession>A0A0F9RM09</accession>
<dbReference type="AlphaFoldDB" id="A0A0F9RM09"/>
<protein>
    <submittedName>
        <fullName evidence="2">Uncharacterized protein</fullName>
    </submittedName>
</protein>
<sequence>MKKITFSSIIIIGIFFFAPSTRISVLFSEASQIYKMKSNPEKSVWNY</sequence>
<reference evidence="2" key="1">
    <citation type="journal article" date="2015" name="Nature">
        <title>Complex archaea that bridge the gap between prokaryotes and eukaryotes.</title>
        <authorList>
            <person name="Spang A."/>
            <person name="Saw J.H."/>
            <person name="Jorgensen S.L."/>
            <person name="Zaremba-Niedzwiedzka K."/>
            <person name="Martijn J."/>
            <person name="Lind A.E."/>
            <person name="van Eijk R."/>
            <person name="Schleper C."/>
            <person name="Guy L."/>
            <person name="Ettema T.J."/>
        </authorList>
    </citation>
    <scope>NUCLEOTIDE SEQUENCE</scope>
</reference>
<keyword evidence="1" id="KW-0812">Transmembrane</keyword>
<keyword evidence="1" id="KW-1133">Transmembrane helix</keyword>
<comment type="caution">
    <text evidence="2">The sequence shown here is derived from an EMBL/GenBank/DDBJ whole genome shotgun (WGS) entry which is preliminary data.</text>
</comment>